<evidence type="ECO:0000256" key="2">
    <source>
        <dbReference type="SAM" id="Phobius"/>
    </source>
</evidence>
<feature type="compositionally biased region" description="Basic and acidic residues" evidence="1">
    <location>
        <begin position="58"/>
        <end position="68"/>
    </location>
</feature>
<evidence type="ECO:0000313" key="4">
    <source>
        <dbReference type="WBParaSite" id="sdigi.contig39.g2593.t1"/>
    </source>
</evidence>
<proteinExistence type="predicted"/>
<feature type="transmembrane region" description="Helical" evidence="2">
    <location>
        <begin position="207"/>
        <end position="228"/>
    </location>
</feature>
<feature type="region of interest" description="Disordered" evidence="1">
    <location>
        <begin position="50"/>
        <end position="93"/>
    </location>
</feature>
<dbReference type="AlphaFoldDB" id="A0A915PZD1"/>
<feature type="transmembrane region" description="Helical" evidence="2">
    <location>
        <begin position="169"/>
        <end position="187"/>
    </location>
</feature>
<evidence type="ECO:0000313" key="3">
    <source>
        <dbReference type="Proteomes" id="UP000887581"/>
    </source>
</evidence>
<dbReference type="WBParaSite" id="sdigi.contig39.g2593.t1">
    <property type="protein sequence ID" value="sdigi.contig39.g2593.t1"/>
    <property type="gene ID" value="sdigi.contig39.g2593"/>
</dbReference>
<evidence type="ECO:0000256" key="1">
    <source>
        <dbReference type="SAM" id="MobiDB-lite"/>
    </source>
</evidence>
<sequence length="496" mass="56142">MRNFKMTMVRRNARINGTVPKELCIFTAMDMLIYVKDVCESCTNKAVTDSGLNKRGKSKVEMESEIMGKKKRSNAHHAEEVPSAPSASASPLVRQVTFDESSKESSDYYMKPSGRGLITSPSIGTLNRLERQKIVLWKRPFQTVHYAGREIFQLLVEFITYLWKHKARILFILLLCVIGTYVCHLPGSHQKYIESWKMKSLRCLYWVGLGILSSIGLGTGLHTFILYLGPHIASVTMAAYECNSLDFPEPPYPDRILCPNVEGIMETAIVTMWSIMSKVRIEALMWGAGTALGELPPYFMAKAARISGEEPDDEEYREFLAYINQNGPRAPTFTEKCKGIMEKAVTRLGFFGILSFASIPNPFFDLAGITCGHFLVPFWKFFLATLIGKAVFKMHLQMFFVVLAFSENTVEHLIVQLKAVPVFGIRLHQKLMEYVAVQKTRLYRNNGATHIEDSTVLQKGASFIVTSMIAWFLLSIINSLAQKWHKRLCDAKKKAQ</sequence>
<keyword evidence="2" id="KW-0812">Transmembrane</keyword>
<feature type="compositionally biased region" description="Low complexity" evidence="1">
    <location>
        <begin position="82"/>
        <end position="91"/>
    </location>
</feature>
<name>A0A915PZD1_9BILA</name>
<keyword evidence="2" id="KW-1133">Transmembrane helix</keyword>
<feature type="transmembrane region" description="Helical" evidence="2">
    <location>
        <begin position="344"/>
        <end position="360"/>
    </location>
</feature>
<organism evidence="3 4">
    <name type="scientific">Setaria digitata</name>
    <dbReference type="NCBI Taxonomy" id="48799"/>
    <lineage>
        <taxon>Eukaryota</taxon>
        <taxon>Metazoa</taxon>
        <taxon>Ecdysozoa</taxon>
        <taxon>Nematoda</taxon>
        <taxon>Chromadorea</taxon>
        <taxon>Rhabditida</taxon>
        <taxon>Spirurina</taxon>
        <taxon>Spiruromorpha</taxon>
        <taxon>Filarioidea</taxon>
        <taxon>Setariidae</taxon>
        <taxon>Setaria</taxon>
    </lineage>
</organism>
<keyword evidence="3" id="KW-1185">Reference proteome</keyword>
<protein>
    <submittedName>
        <fullName evidence="4">Vacuole membrane protein 1</fullName>
    </submittedName>
</protein>
<keyword evidence="2" id="KW-0472">Membrane</keyword>
<reference evidence="4" key="1">
    <citation type="submission" date="2022-11" db="UniProtKB">
        <authorList>
            <consortium name="WormBaseParasite"/>
        </authorList>
    </citation>
    <scope>IDENTIFICATION</scope>
</reference>
<accession>A0A915PZD1</accession>
<feature type="transmembrane region" description="Helical" evidence="2">
    <location>
        <begin position="461"/>
        <end position="481"/>
    </location>
</feature>
<dbReference type="Proteomes" id="UP000887581">
    <property type="component" value="Unplaced"/>
</dbReference>